<keyword evidence="2" id="KW-0238">DNA-binding</keyword>
<dbReference type="InterPro" id="IPR051011">
    <property type="entry name" value="Metal_resp_trans_reg"/>
</dbReference>
<comment type="caution">
    <text evidence="5">The sequence shown here is derived from an EMBL/GenBank/DDBJ whole genome shotgun (WGS) entry which is preliminary data.</text>
</comment>
<dbReference type="PROSITE" id="PS50987">
    <property type="entry name" value="HTH_ARSR_2"/>
    <property type="match status" value="1"/>
</dbReference>
<dbReference type="EMBL" id="LOYH01000092">
    <property type="protein sequence ID" value="KVK75355.1"/>
    <property type="molecule type" value="Genomic_DNA"/>
</dbReference>
<evidence type="ECO:0000256" key="2">
    <source>
        <dbReference type="ARBA" id="ARBA00023125"/>
    </source>
</evidence>
<dbReference type="GO" id="GO:0003700">
    <property type="term" value="F:DNA-binding transcription factor activity"/>
    <property type="evidence" value="ECO:0007669"/>
    <property type="project" value="InterPro"/>
</dbReference>
<dbReference type="RefSeq" id="WP_059664888.1">
    <property type="nucleotide sequence ID" value="NZ_LOYH01000092.1"/>
</dbReference>
<evidence type="ECO:0000313" key="6">
    <source>
        <dbReference type="Proteomes" id="UP000069001"/>
    </source>
</evidence>
<organism evidence="5 6">
    <name type="scientific">Burkholderia cepacia</name>
    <name type="common">Pseudomonas cepacia</name>
    <dbReference type="NCBI Taxonomy" id="292"/>
    <lineage>
        <taxon>Bacteria</taxon>
        <taxon>Pseudomonadati</taxon>
        <taxon>Pseudomonadota</taxon>
        <taxon>Betaproteobacteria</taxon>
        <taxon>Burkholderiales</taxon>
        <taxon>Burkholderiaceae</taxon>
        <taxon>Burkholderia</taxon>
        <taxon>Burkholderia cepacia complex</taxon>
    </lineage>
</organism>
<dbReference type="AlphaFoldDB" id="A0A118KWC7"/>
<dbReference type="PRINTS" id="PR00778">
    <property type="entry name" value="HTHARSR"/>
</dbReference>
<accession>A0A118KWC7</accession>
<feature type="domain" description="HTH arsR-type" evidence="4">
    <location>
        <begin position="1"/>
        <end position="95"/>
    </location>
</feature>
<dbReference type="InterPro" id="IPR036390">
    <property type="entry name" value="WH_DNA-bd_sf"/>
</dbReference>
<reference evidence="5 6" key="1">
    <citation type="submission" date="2015-11" db="EMBL/GenBank/DDBJ databases">
        <title>Expanding the genomic diversity of Burkholderia species for the development of highly accurate diagnostics.</title>
        <authorList>
            <person name="Sahl J."/>
            <person name="Keim P."/>
            <person name="Wagner D."/>
        </authorList>
    </citation>
    <scope>NUCLEOTIDE SEQUENCE [LARGE SCALE GENOMIC DNA]</scope>
    <source>
        <strain evidence="5 6">MSMB1302</strain>
    </source>
</reference>
<gene>
    <name evidence="5" type="ORF">WS90_30130</name>
</gene>
<proteinExistence type="predicted"/>
<evidence type="ECO:0000256" key="1">
    <source>
        <dbReference type="ARBA" id="ARBA00023015"/>
    </source>
</evidence>
<dbReference type="SMART" id="SM00418">
    <property type="entry name" value="HTH_ARSR"/>
    <property type="match status" value="1"/>
</dbReference>
<dbReference type="InterPro" id="IPR036388">
    <property type="entry name" value="WH-like_DNA-bd_sf"/>
</dbReference>
<dbReference type="NCBIfam" id="NF033788">
    <property type="entry name" value="HTH_metalloreg"/>
    <property type="match status" value="1"/>
</dbReference>
<dbReference type="GO" id="GO:0003677">
    <property type="term" value="F:DNA binding"/>
    <property type="evidence" value="ECO:0007669"/>
    <property type="project" value="UniProtKB-KW"/>
</dbReference>
<dbReference type="InterPro" id="IPR011991">
    <property type="entry name" value="ArsR-like_HTH"/>
</dbReference>
<keyword evidence="3" id="KW-0804">Transcription</keyword>
<protein>
    <submittedName>
        <fullName evidence="5">ArsR family transcriptional regulator</fullName>
    </submittedName>
</protein>
<dbReference type="SUPFAM" id="SSF46785">
    <property type="entry name" value="Winged helix' DNA-binding domain"/>
    <property type="match status" value="1"/>
</dbReference>
<dbReference type="PANTHER" id="PTHR43132:SF2">
    <property type="entry name" value="ARSENICAL RESISTANCE OPERON REPRESSOR ARSR-RELATED"/>
    <property type="match status" value="1"/>
</dbReference>
<dbReference type="CDD" id="cd00090">
    <property type="entry name" value="HTH_ARSR"/>
    <property type="match status" value="1"/>
</dbReference>
<dbReference type="Pfam" id="PF12840">
    <property type="entry name" value="HTH_20"/>
    <property type="match status" value="1"/>
</dbReference>
<dbReference type="Gene3D" id="1.10.10.10">
    <property type="entry name" value="Winged helix-like DNA-binding domain superfamily/Winged helix DNA-binding domain"/>
    <property type="match status" value="1"/>
</dbReference>
<evidence type="ECO:0000313" key="5">
    <source>
        <dbReference type="EMBL" id="KVK75355.1"/>
    </source>
</evidence>
<dbReference type="InterPro" id="IPR001845">
    <property type="entry name" value="HTH_ArsR_DNA-bd_dom"/>
</dbReference>
<evidence type="ECO:0000259" key="4">
    <source>
        <dbReference type="PROSITE" id="PS50987"/>
    </source>
</evidence>
<evidence type="ECO:0000256" key="3">
    <source>
        <dbReference type="ARBA" id="ARBA00023163"/>
    </source>
</evidence>
<sequence>MDSNLVVRALGALAHEARLAIFRALVVAGPQGLPAGAIAQQVGLSPSSLSFHLKDLSHAELVTARQDGRFIYYAANFESMSGLIGFLTDNCCAGAACGVPAAPACCGDRT</sequence>
<name>A0A118KWC7_BURCE</name>
<dbReference type="Proteomes" id="UP000069001">
    <property type="component" value="Unassembled WGS sequence"/>
</dbReference>
<keyword evidence="1" id="KW-0805">Transcription regulation</keyword>
<dbReference type="PANTHER" id="PTHR43132">
    <property type="entry name" value="ARSENICAL RESISTANCE OPERON REPRESSOR ARSR-RELATED"/>
    <property type="match status" value="1"/>
</dbReference>